<feature type="binding site" evidence="19">
    <location>
        <position position="262"/>
    </location>
    <ligand>
        <name>ATP</name>
        <dbReference type="ChEBI" id="CHEBI:30616"/>
    </ligand>
</feature>
<dbReference type="EMBL" id="QUSM01000003">
    <property type="protein sequence ID" value="RGD74359.1"/>
    <property type="molecule type" value="Genomic_DNA"/>
</dbReference>
<dbReference type="GO" id="GO:0052837">
    <property type="term" value="P:thiazole biosynthetic process"/>
    <property type="evidence" value="ECO:0007669"/>
    <property type="project" value="TreeGrafter"/>
</dbReference>
<dbReference type="InterPro" id="IPR014729">
    <property type="entry name" value="Rossmann-like_a/b/a_fold"/>
</dbReference>
<comment type="similarity">
    <text evidence="13 19">Belongs to the ThiI family.</text>
</comment>
<dbReference type="Proteomes" id="UP000261212">
    <property type="component" value="Unassembled WGS sequence"/>
</dbReference>
<dbReference type="CDD" id="cd11716">
    <property type="entry name" value="THUMP_ThiI"/>
    <property type="match status" value="1"/>
</dbReference>
<feature type="binding site" evidence="19">
    <location>
        <begin position="205"/>
        <end position="206"/>
    </location>
    <ligand>
        <name>ATP</name>
        <dbReference type="ChEBI" id="CHEBI:30616"/>
    </ligand>
</feature>
<evidence type="ECO:0000256" key="13">
    <source>
        <dbReference type="ARBA" id="ARBA00061472"/>
    </source>
</evidence>
<evidence type="ECO:0000256" key="18">
    <source>
        <dbReference type="ARBA" id="ARBA00080570"/>
    </source>
</evidence>
<evidence type="ECO:0000256" key="3">
    <source>
        <dbReference type="ARBA" id="ARBA00022490"/>
    </source>
</evidence>
<comment type="pathway">
    <text evidence="2 19">Cofactor biosynthesis; thiamine diphosphate biosynthesis.</text>
</comment>
<evidence type="ECO:0000313" key="21">
    <source>
        <dbReference type="EMBL" id="RGD74359.1"/>
    </source>
</evidence>
<evidence type="ECO:0000256" key="2">
    <source>
        <dbReference type="ARBA" id="ARBA00004948"/>
    </source>
</evidence>
<dbReference type="InterPro" id="IPR049962">
    <property type="entry name" value="THUMP_ThiI"/>
</dbReference>
<evidence type="ECO:0000256" key="5">
    <source>
        <dbReference type="ARBA" id="ARBA00022679"/>
    </source>
</evidence>
<dbReference type="NCBIfam" id="TIGR00342">
    <property type="entry name" value="tRNA uracil 4-sulfurtransferase ThiI"/>
    <property type="match status" value="1"/>
</dbReference>
<evidence type="ECO:0000256" key="15">
    <source>
        <dbReference type="ARBA" id="ARBA00071867"/>
    </source>
</evidence>
<reference evidence="21 22" key="1">
    <citation type="submission" date="2018-08" db="EMBL/GenBank/DDBJ databases">
        <title>A genome reference for cultivated species of the human gut microbiota.</title>
        <authorList>
            <person name="Zou Y."/>
            <person name="Xue W."/>
            <person name="Luo G."/>
        </authorList>
    </citation>
    <scope>NUCLEOTIDE SEQUENCE [LARGE SCALE GENOMIC DNA]</scope>
    <source>
        <strain evidence="21 22">AM25-6</strain>
    </source>
</reference>
<dbReference type="RefSeq" id="WP_117532098.1">
    <property type="nucleotide sequence ID" value="NZ_QUSM01000003.1"/>
</dbReference>
<keyword evidence="5 19" id="KW-0808">Transferase</keyword>
<comment type="catalytic activity">
    <reaction evidence="10 19">
        <text>[ThiI sulfur-carrier protein]-S-sulfanyl-L-cysteine + a uridine in tRNA + 2 reduced [2Fe-2S]-[ferredoxin] + ATP + H(+) = [ThiI sulfur-carrier protein]-L-cysteine + a 4-thiouridine in tRNA + 2 oxidized [2Fe-2S]-[ferredoxin] + AMP + diphosphate</text>
        <dbReference type="Rhea" id="RHEA:24176"/>
        <dbReference type="Rhea" id="RHEA-COMP:10000"/>
        <dbReference type="Rhea" id="RHEA-COMP:10001"/>
        <dbReference type="Rhea" id="RHEA-COMP:13337"/>
        <dbReference type="Rhea" id="RHEA-COMP:13338"/>
        <dbReference type="Rhea" id="RHEA-COMP:13339"/>
        <dbReference type="Rhea" id="RHEA-COMP:13340"/>
        <dbReference type="ChEBI" id="CHEBI:15378"/>
        <dbReference type="ChEBI" id="CHEBI:29950"/>
        <dbReference type="ChEBI" id="CHEBI:30616"/>
        <dbReference type="ChEBI" id="CHEBI:33019"/>
        <dbReference type="ChEBI" id="CHEBI:33737"/>
        <dbReference type="ChEBI" id="CHEBI:33738"/>
        <dbReference type="ChEBI" id="CHEBI:61963"/>
        <dbReference type="ChEBI" id="CHEBI:65315"/>
        <dbReference type="ChEBI" id="CHEBI:136798"/>
        <dbReference type="ChEBI" id="CHEBI:456215"/>
        <dbReference type="EC" id="2.8.1.4"/>
    </reaction>
</comment>
<comment type="subcellular location">
    <subcellularLocation>
        <location evidence="1 19">Cytoplasm</location>
    </subcellularLocation>
</comment>
<dbReference type="Gene3D" id="3.40.50.620">
    <property type="entry name" value="HUPs"/>
    <property type="match status" value="1"/>
</dbReference>
<gene>
    <name evidence="19 21" type="primary">thiI</name>
    <name evidence="21" type="ORF">DW687_06220</name>
</gene>
<dbReference type="PANTHER" id="PTHR43209:SF1">
    <property type="entry name" value="TRNA SULFURTRANSFERASE"/>
    <property type="match status" value="1"/>
</dbReference>
<evidence type="ECO:0000256" key="16">
    <source>
        <dbReference type="ARBA" id="ARBA00075337"/>
    </source>
</evidence>
<organism evidence="21 22">
    <name type="scientific">Anaerofustis stercorihominis</name>
    <dbReference type="NCBI Taxonomy" id="214853"/>
    <lineage>
        <taxon>Bacteria</taxon>
        <taxon>Bacillati</taxon>
        <taxon>Bacillota</taxon>
        <taxon>Clostridia</taxon>
        <taxon>Eubacteriales</taxon>
        <taxon>Eubacteriaceae</taxon>
        <taxon>Anaerofustis</taxon>
    </lineage>
</organism>
<keyword evidence="3 19" id="KW-0963">Cytoplasm</keyword>
<dbReference type="Pfam" id="PF02926">
    <property type="entry name" value="THUMP"/>
    <property type="match status" value="1"/>
</dbReference>
<evidence type="ECO:0000256" key="9">
    <source>
        <dbReference type="ARBA" id="ARBA00022977"/>
    </source>
</evidence>
<dbReference type="Gene3D" id="3.30.2130.30">
    <property type="match status" value="1"/>
</dbReference>
<evidence type="ECO:0000256" key="1">
    <source>
        <dbReference type="ARBA" id="ARBA00004496"/>
    </source>
</evidence>
<dbReference type="InterPro" id="IPR003720">
    <property type="entry name" value="tRNA_STrfase"/>
</dbReference>
<dbReference type="GO" id="GO:0009228">
    <property type="term" value="P:thiamine biosynthetic process"/>
    <property type="evidence" value="ECO:0007669"/>
    <property type="project" value="UniProtKB-KW"/>
</dbReference>
<keyword evidence="9 19" id="KW-0784">Thiamine biosynthesis</keyword>
<dbReference type="SUPFAM" id="SSF52402">
    <property type="entry name" value="Adenine nucleotide alpha hydrolases-like"/>
    <property type="match status" value="1"/>
</dbReference>
<proteinExistence type="inferred from homology"/>
<dbReference type="GO" id="GO:0004810">
    <property type="term" value="F:CCA tRNA nucleotidyltransferase activity"/>
    <property type="evidence" value="ECO:0007669"/>
    <property type="project" value="InterPro"/>
</dbReference>
<dbReference type="UniPathway" id="UPA00060"/>
<keyword evidence="6 19" id="KW-0547">Nucleotide-binding</keyword>
<evidence type="ECO:0000256" key="10">
    <source>
        <dbReference type="ARBA" id="ARBA00050570"/>
    </source>
</evidence>
<evidence type="ECO:0000256" key="12">
    <source>
        <dbReference type="ARBA" id="ARBA00058382"/>
    </source>
</evidence>
<dbReference type="AlphaFoldDB" id="A0A3E3DZK1"/>
<feature type="binding site" evidence="19">
    <location>
        <position position="293"/>
    </location>
    <ligand>
        <name>ATP</name>
        <dbReference type="ChEBI" id="CHEBI:30616"/>
    </ligand>
</feature>
<dbReference type="SMART" id="SM00981">
    <property type="entry name" value="THUMP"/>
    <property type="match status" value="1"/>
</dbReference>
<dbReference type="Pfam" id="PF02568">
    <property type="entry name" value="ThiI"/>
    <property type="match status" value="1"/>
</dbReference>
<evidence type="ECO:0000313" key="22">
    <source>
        <dbReference type="Proteomes" id="UP000261212"/>
    </source>
</evidence>
<evidence type="ECO:0000256" key="11">
    <source>
        <dbReference type="ARBA" id="ARBA00052330"/>
    </source>
</evidence>
<comment type="catalytic activity">
    <reaction evidence="11 19">
        <text>[ThiS sulfur-carrier protein]-C-terminal Gly-Gly-AMP + S-sulfanyl-L-cysteinyl-[cysteine desulfurase] + AH2 = [ThiS sulfur-carrier protein]-C-terminal-Gly-aminoethanethioate + L-cysteinyl-[cysteine desulfurase] + A + AMP + 2 H(+)</text>
        <dbReference type="Rhea" id="RHEA:43340"/>
        <dbReference type="Rhea" id="RHEA-COMP:12157"/>
        <dbReference type="Rhea" id="RHEA-COMP:12158"/>
        <dbReference type="Rhea" id="RHEA-COMP:12910"/>
        <dbReference type="Rhea" id="RHEA-COMP:19908"/>
        <dbReference type="ChEBI" id="CHEBI:13193"/>
        <dbReference type="ChEBI" id="CHEBI:15378"/>
        <dbReference type="ChEBI" id="CHEBI:17499"/>
        <dbReference type="ChEBI" id="CHEBI:29950"/>
        <dbReference type="ChEBI" id="CHEBI:61963"/>
        <dbReference type="ChEBI" id="CHEBI:90618"/>
        <dbReference type="ChEBI" id="CHEBI:232372"/>
        <dbReference type="ChEBI" id="CHEBI:456215"/>
    </reaction>
</comment>
<dbReference type="EC" id="2.8.1.4" evidence="14 19"/>
<evidence type="ECO:0000256" key="14">
    <source>
        <dbReference type="ARBA" id="ARBA00066827"/>
    </source>
</evidence>
<evidence type="ECO:0000256" key="4">
    <source>
        <dbReference type="ARBA" id="ARBA00022555"/>
    </source>
</evidence>
<keyword evidence="7 19" id="KW-0067">ATP-binding</keyword>
<keyword evidence="8 19" id="KW-0694">RNA-binding</keyword>
<evidence type="ECO:0000256" key="7">
    <source>
        <dbReference type="ARBA" id="ARBA00022840"/>
    </source>
</evidence>
<dbReference type="GO" id="GO:0005829">
    <property type="term" value="C:cytosol"/>
    <property type="evidence" value="ECO:0007669"/>
    <property type="project" value="TreeGrafter"/>
</dbReference>
<dbReference type="GO" id="GO:0009229">
    <property type="term" value="P:thiamine diphosphate biosynthetic process"/>
    <property type="evidence" value="ECO:0007669"/>
    <property type="project" value="UniProtKB-UniRule"/>
</dbReference>
<dbReference type="GO" id="GO:0000049">
    <property type="term" value="F:tRNA binding"/>
    <property type="evidence" value="ECO:0007669"/>
    <property type="project" value="UniProtKB-UniRule"/>
</dbReference>
<dbReference type="GO" id="GO:0140741">
    <property type="term" value="F:tRNA-uracil-4 sulfurtransferase activity"/>
    <property type="evidence" value="ECO:0007669"/>
    <property type="project" value="UniProtKB-EC"/>
</dbReference>
<evidence type="ECO:0000256" key="19">
    <source>
        <dbReference type="HAMAP-Rule" id="MF_00021"/>
    </source>
</evidence>
<dbReference type="SUPFAM" id="SSF143437">
    <property type="entry name" value="THUMP domain-like"/>
    <property type="match status" value="1"/>
</dbReference>
<accession>A0A3E3DZK1</accession>
<dbReference type="FunFam" id="3.40.50.620:FF:000053">
    <property type="entry name" value="Probable tRNA sulfurtransferase"/>
    <property type="match status" value="1"/>
</dbReference>
<dbReference type="InterPro" id="IPR049961">
    <property type="entry name" value="ThiI_N"/>
</dbReference>
<feature type="binding site" evidence="19">
    <location>
        <begin position="180"/>
        <end position="181"/>
    </location>
    <ligand>
        <name>ATP</name>
        <dbReference type="ChEBI" id="CHEBI:30616"/>
    </ligand>
</feature>
<dbReference type="HAMAP" id="MF_00021">
    <property type="entry name" value="ThiI"/>
    <property type="match status" value="1"/>
</dbReference>
<dbReference type="GO" id="GO:0005524">
    <property type="term" value="F:ATP binding"/>
    <property type="evidence" value="ECO:0007669"/>
    <property type="project" value="UniProtKB-UniRule"/>
</dbReference>
<dbReference type="PANTHER" id="PTHR43209">
    <property type="entry name" value="TRNA SULFURTRANSFERASE"/>
    <property type="match status" value="1"/>
</dbReference>
<sequence>MKKMIMVKYGEISLKGLNRKYFIDLLAKNIRLSLRKFENIKVHTIQSRIIVSGYNNEDEDKIIERLKKVFGIVYLTKCYEVEKDMDKIKEVALMVMKEGGYRTFKVETKRSDKKYPLKSPEISKDVGAYVLINTDDLKVDVKNPEAVLKVEIRENAYVYAGDIKCNAGLPVNSSGIGGLLLSGGLDSPVAGYLMNKRGMKVVGLHFHSYPFTSIDAKEKVKDLAEVLSDYNMGITLVNISLTKIQEQIISNCEGEYLTVILRRFMIKIANRLKNKFDLKALITGESLGQVASQTIEGISCTNECSALPILRPLIAFDKTEIVDISRKIGAYDISIRPYEDCCTIFVPKHPIIKPKLSRVLEEEAKLDVEDLIEETINEIEIIKL</sequence>
<evidence type="ECO:0000259" key="20">
    <source>
        <dbReference type="PROSITE" id="PS51165"/>
    </source>
</evidence>
<evidence type="ECO:0000256" key="6">
    <source>
        <dbReference type="ARBA" id="ARBA00022741"/>
    </source>
</evidence>
<dbReference type="InterPro" id="IPR054173">
    <property type="entry name" value="ThiI_fer"/>
</dbReference>
<dbReference type="PROSITE" id="PS51165">
    <property type="entry name" value="THUMP"/>
    <property type="match status" value="1"/>
</dbReference>
<dbReference type="GO" id="GO:0002937">
    <property type="term" value="P:tRNA 4-thiouridine biosynthesis"/>
    <property type="evidence" value="ECO:0007669"/>
    <property type="project" value="TreeGrafter"/>
</dbReference>
<dbReference type="CDD" id="cd01712">
    <property type="entry name" value="PPase_ThiI"/>
    <property type="match status" value="1"/>
</dbReference>
<feature type="binding site" evidence="19">
    <location>
        <position position="284"/>
    </location>
    <ligand>
        <name>ATP</name>
        <dbReference type="ChEBI" id="CHEBI:30616"/>
    </ligand>
</feature>
<dbReference type="InterPro" id="IPR004114">
    <property type="entry name" value="THUMP_dom"/>
</dbReference>
<comment type="caution">
    <text evidence="21">The sequence shown here is derived from an EMBL/GenBank/DDBJ whole genome shotgun (WGS) entry which is preliminary data.</text>
</comment>
<name>A0A3E3DZK1_9FIRM</name>
<dbReference type="InterPro" id="IPR050102">
    <property type="entry name" value="tRNA_sulfurtransferase_ThiI"/>
</dbReference>
<keyword evidence="4 19" id="KW-0820">tRNA-binding</keyword>
<evidence type="ECO:0000256" key="8">
    <source>
        <dbReference type="ARBA" id="ARBA00022884"/>
    </source>
</evidence>
<feature type="domain" description="THUMP" evidence="20">
    <location>
        <begin position="60"/>
        <end position="164"/>
    </location>
</feature>
<comment type="function">
    <text evidence="12 19">Catalyzes the ATP-dependent transfer of a sulfur to tRNA to produce 4-thiouridine in position 8 of tRNAs, which functions as a near-UV photosensor. Also catalyzes the transfer of sulfur to the sulfur carrier protein ThiS, forming ThiS-thiocarboxylate. This is a step in the synthesis of thiazole, in the thiamine biosynthesis pathway. The sulfur is donated as persulfide by IscS.</text>
</comment>
<dbReference type="InterPro" id="IPR020536">
    <property type="entry name" value="ThiI_AANH"/>
</dbReference>
<protein>
    <recommendedName>
        <fullName evidence="15 19">Probable tRNA sulfurtransferase</fullName>
        <ecNumber evidence="14 19">2.8.1.4</ecNumber>
    </recommendedName>
    <alternativeName>
        <fullName evidence="16 19">Sulfur carrier protein ThiS sulfurtransferase</fullName>
    </alternativeName>
    <alternativeName>
        <fullName evidence="17 19">Thiamine biosynthesis protein ThiI</fullName>
    </alternativeName>
    <alternativeName>
        <fullName evidence="18 19">tRNA 4-thiouridine synthase</fullName>
    </alternativeName>
</protein>
<evidence type="ECO:0000256" key="17">
    <source>
        <dbReference type="ARBA" id="ARBA00077849"/>
    </source>
</evidence>
<dbReference type="Pfam" id="PF22025">
    <property type="entry name" value="ThiI_fer"/>
    <property type="match status" value="1"/>
</dbReference>